<dbReference type="InterPro" id="IPR012340">
    <property type="entry name" value="NA-bd_OB-fold"/>
</dbReference>
<evidence type="ECO:0000313" key="18">
    <source>
        <dbReference type="Proteomes" id="UP000284403"/>
    </source>
</evidence>
<evidence type="ECO:0000256" key="2">
    <source>
        <dbReference type="ARBA" id="ARBA00007572"/>
    </source>
</evidence>
<evidence type="ECO:0000256" key="10">
    <source>
        <dbReference type="ARBA" id="ARBA00023204"/>
    </source>
</evidence>
<proteinExistence type="inferred from homology"/>
<dbReference type="GO" id="GO:0006310">
    <property type="term" value="P:DNA recombination"/>
    <property type="evidence" value="ECO:0007669"/>
    <property type="project" value="UniProtKB-KW"/>
</dbReference>
<name>A0A3R7M0U2_9TRYP</name>
<evidence type="ECO:0000256" key="9">
    <source>
        <dbReference type="ARBA" id="ARBA00023172"/>
    </source>
</evidence>
<keyword evidence="5" id="KW-0235">DNA replication</keyword>
<dbReference type="GO" id="GO:0005634">
    <property type="term" value="C:nucleus"/>
    <property type="evidence" value="ECO:0007669"/>
    <property type="project" value="UniProtKB-SubCell"/>
</dbReference>
<evidence type="ECO:0000256" key="6">
    <source>
        <dbReference type="ARBA" id="ARBA00022741"/>
    </source>
</evidence>
<protein>
    <recommendedName>
        <fullName evidence="14">DNA ligase</fullName>
        <ecNumber evidence="14">6.5.1.1</ecNumber>
    </recommendedName>
</protein>
<keyword evidence="3 14" id="KW-0436">Ligase</keyword>
<keyword evidence="10 14" id="KW-0234">DNA repair</keyword>
<dbReference type="AlphaFoldDB" id="A0A3R7M0U2"/>
<dbReference type="FunFam" id="3.30.470.30:FF:000002">
    <property type="entry name" value="DNA ligase"/>
    <property type="match status" value="1"/>
</dbReference>
<dbReference type="NCBIfam" id="TIGR00574">
    <property type="entry name" value="dnl1"/>
    <property type="match status" value="1"/>
</dbReference>
<dbReference type="Gene3D" id="3.30.1490.70">
    <property type="match status" value="1"/>
</dbReference>
<dbReference type="FunFam" id="2.40.50.140:FF:000062">
    <property type="entry name" value="DNA ligase"/>
    <property type="match status" value="1"/>
</dbReference>
<dbReference type="FunFam" id="1.10.3260.10:FF:000013">
    <property type="entry name" value="DNA ligase"/>
    <property type="match status" value="1"/>
</dbReference>
<dbReference type="InterPro" id="IPR050191">
    <property type="entry name" value="ATP-dep_DNA_ligase"/>
</dbReference>
<dbReference type="GO" id="GO:0005739">
    <property type="term" value="C:mitochondrion"/>
    <property type="evidence" value="ECO:0007669"/>
    <property type="project" value="TreeGrafter"/>
</dbReference>
<evidence type="ECO:0000256" key="12">
    <source>
        <dbReference type="ARBA" id="ARBA00023306"/>
    </source>
</evidence>
<dbReference type="CDD" id="cd07969">
    <property type="entry name" value="OBF_DNA_ligase_I"/>
    <property type="match status" value="1"/>
</dbReference>
<dbReference type="Gene3D" id="1.10.3260.10">
    <property type="entry name" value="DNA ligase, ATP-dependent, N-terminal domain"/>
    <property type="match status" value="1"/>
</dbReference>
<dbReference type="InterPro" id="IPR000977">
    <property type="entry name" value="DNA_ligase_ATP-dep"/>
</dbReference>
<dbReference type="EMBL" id="MKKU01000579">
    <property type="protein sequence ID" value="RNF06980.1"/>
    <property type="molecule type" value="Genomic_DNA"/>
</dbReference>
<gene>
    <name evidence="17" type="ORF">Tco025E_07472</name>
</gene>
<dbReference type="PROSITE" id="PS00697">
    <property type="entry name" value="DNA_LIGASE_A1"/>
    <property type="match status" value="1"/>
</dbReference>
<evidence type="ECO:0000256" key="14">
    <source>
        <dbReference type="RuleBase" id="RU000617"/>
    </source>
</evidence>
<dbReference type="Gene3D" id="3.30.470.30">
    <property type="entry name" value="DNA ligase/mRNA capping enzyme"/>
    <property type="match status" value="1"/>
</dbReference>
<dbReference type="Pfam" id="PF01068">
    <property type="entry name" value="DNA_ligase_A_M"/>
    <property type="match status" value="1"/>
</dbReference>
<dbReference type="GO" id="GO:0003910">
    <property type="term" value="F:DNA ligase (ATP) activity"/>
    <property type="evidence" value="ECO:0007669"/>
    <property type="project" value="UniProtKB-EC"/>
</dbReference>
<dbReference type="InterPro" id="IPR012310">
    <property type="entry name" value="DNA_ligase_ATP-dep_cent"/>
</dbReference>
<dbReference type="CDD" id="cd07900">
    <property type="entry name" value="Adenylation_DNA_ligase_I_Euk"/>
    <property type="match status" value="1"/>
</dbReference>
<dbReference type="InterPro" id="IPR036599">
    <property type="entry name" value="DNA_ligase_N_sf"/>
</dbReference>
<feature type="domain" description="ATP-dependent DNA ligase family profile" evidence="16">
    <location>
        <begin position="438"/>
        <end position="574"/>
    </location>
</feature>
<keyword evidence="12" id="KW-0131">Cell cycle</keyword>
<comment type="catalytic activity">
    <reaction evidence="13 14">
        <text>ATP + (deoxyribonucleotide)n-3'-hydroxyl + 5'-phospho-(deoxyribonucleotide)m = (deoxyribonucleotide)n+m + AMP + diphosphate.</text>
        <dbReference type="EC" id="6.5.1.1"/>
    </reaction>
</comment>
<keyword evidence="18" id="KW-1185">Reference proteome</keyword>
<dbReference type="EC" id="6.5.1.1" evidence="14"/>
<dbReference type="Pfam" id="PF04675">
    <property type="entry name" value="DNA_ligase_A_N"/>
    <property type="match status" value="1"/>
</dbReference>
<comment type="caution">
    <text evidence="17">The sequence shown here is derived from an EMBL/GenBank/DDBJ whole genome shotgun (WGS) entry which is preliminary data.</text>
</comment>
<dbReference type="Pfam" id="PF04679">
    <property type="entry name" value="DNA_ligase_A_C"/>
    <property type="match status" value="1"/>
</dbReference>
<comment type="similarity">
    <text evidence="2 15">Belongs to the ATP-dependent DNA ligase family.</text>
</comment>
<dbReference type="OrthoDB" id="206088at2759"/>
<dbReference type="GO" id="GO:0071897">
    <property type="term" value="P:DNA biosynthetic process"/>
    <property type="evidence" value="ECO:0007669"/>
    <property type="project" value="InterPro"/>
</dbReference>
<dbReference type="Gene3D" id="2.40.50.140">
    <property type="entry name" value="Nucleic acid-binding proteins"/>
    <property type="match status" value="1"/>
</dbReference>
<evidence type="ECO:0000256" key="1">
    <source>
        <dbReference type="ARBA" id="ARBA00004123"/>
    </source>
</evidence>
<dbReference type="SUPFAM" id="SSF50249">
    <property type="entry name" value="Nucleic acid-binding proteins"/>
    <property type="match status" value="1"/>
</dbReference>
<dbReference type="PROSITE" id="PS50160">
    <property type="entry name" value="DNA_LIGASE_A3"/>
    <property type="match status" value="1"/>
</dbReference>
<accession>A0A3R7M0U2</accession>
<evidence type="ECO:0000259" key="16">
    <source>
        <dbReference type="PROSITE" id="PS50160"/>
    </source>
</evidence>
<dbReference type="PANTHER" id="PTHR45674:SF4">
    <property type="entry name" value="DNA LIGASE 1"/>
    <property type="match status" value="1"/>
</dbReference>
<dbReference type="Proteomes" id="UP000284403">
    <property type="component" value="Unassembled WGS sequence"/>
</dbReference>
<dbReference type="GO" id="GO:0003677">
    <property type="term" value="F:DNA binding"/>
    <property type="evidence" value="ECO:0007669"/>
    <property type="project" value="InterPro"/>
</dbReference>
<keyword evidence="11" id="KW-0539">Nucleus</keyword>
<evidence type="ECO:0000256" key="11">
    <source>
        <dbReference type="ARBA" id="ARBA00023242"/>
    </source>
</evidence>
<dbReference type="SUPFAM" id="SSF56091">
    <property type="entry name" value="DNA ligase/mRNA capping enzyme, catalytic domain"/>
    <property type="match status" value="1"/>
</dbReference>
<dbReference type="RefSeq" id="XP_029225571.1">
    <property type="nucleotide sequence ID" value="XM_029374337.1"/>
</dbReference>
<comment type="subcellular location">
    <subcellularLocation>
        <location evidence="1">Nucleus</location>
    </subcellularLocation>
</comment>
<keyword evidence="4" id="KW-0132">Cell division</keyword>
<dbReference type="InterPro" id="IPR012309">
    <property type="entry name" value="DNA_ligase_ATP-dep_C"/>
</dbReference>
<evidence type="ECO:0000256" key="15">
    <source>
        <dbReference type="RuleBase" id="RU004196"/>
    </source>
</evidence>
<evidence type="ECO:0000256" key="13">
    <source>
        <dbReference type="ARBA" id="ARBA00034003"/>
    </source>
</evidence>
<keyword evidence="9 14" id="KW-0233">DNA recombination</keyword>
<evidence type="ECO:0000313" key="17">
    <source>
        <dbReference type="EMBL" id="RNF06980.1"/>
    </source>
</evidence>
<evidence type="ECO:0000256" key="7">
    <source>
        <dbReference type="ARBA" id="ARBA00022763"/>
    </source>
</evidence>
<evidence type="ECO:0000256" key="5">
    <source>
        <dbReference type="ARBA" id="ARBA00022705"/>
    </source>
</evidence>
<evidence type="ECO:0000256" key="3">
    <source>
        <dbReference type="ARBA" id="ARBA00022598"/>
    </source>
</evidence>
<dbReference type="InterPro" id="IPR012308">
    <property type="entry name" value="DNA_ligase_ATP-dep_N"/>
</dbReference>
<dbReference type="GO" id="GO:0051301">
    <property type="term" value="P:cell division"/>
    <property type="evidence" value="ECO:0007669"/>
    <property type="project" value="UniProtKB-KW"/>
</dbReference>
<keyword evidence="6 14" id="KW-0547">Nucleotide-binding</keyword>
<dbReference type="GeneID" id="40321083"/>
<sequence length="697" mass="77086">MQAAAEGLMELRHKRAREEKEGCDNGGDEEVELEEVFAGPTSMAKLFLKVSLDPYDNYASVWPRPGPGVADTVPYAAVADTLADISAESSRLECIKYLTNLLIAVMQRSPTDLVSVIYLVINKQGPAHEGIELGVGDALLVKVIAECCGLTEAHVKEAYRQTGDLAEVAQGKKRKQATLIKPKRLSAAAVFKALRDIALMSGKEAARRRADVMKRLLRDAVGPEVNLIVRALQQKMRVGLAESSALAAIGYAFALNHIGIKAVAKYTPEELQRELNMGSVNFARIYHEVPCLEIVVGAVLRHGFNVIVPSSPEAQAYAAELSIRPGIPVKPQLAHPTSGINVILDRLQGKTFTSEYKYDGERAQLHYSKETGYRIFSRNAEEHTGKYPDIIAMLPRVFSAETVKSFIIDSEVVAVDEATGALQAFQVLQHRGRKNVSSGSVTIQVCVFAFDILYFNGEPQMAKPLSERRHILYSHFVPIHAKFQFAEHLDSANVEDIQSFLDQSIKDGCEGLMVKTLEEEATYAPAKRSHYWLKLKKDYMDGVTDTLDLVPIGAYYGKGKRTGVFGGFLLACYDSDSDEFQSICKIGTGFQDEELESLTKVLRSSILMDQPRYYRAEEKPDVWLEASQVWEVKAADLSISPVHYAAYGLVDASKGIALRFPRFMRVREDKNASEATTASQIAQMYTAQSLSVKKVQD</sequence>
<dbReference type="PANTHER" id="PTHR45674">
    <property type="entry name" value="DNA LIGASE 1/3 FAMILY MEMBER"/>
    <property type="match status" value="1"/>
</dbReference>
<dbReference type="SUPFAM" id="SSF117018">
    <property type="entry name" value="ATP-dependent DNA ligase DNA-binding domain"/>
    <property type="match status" value="1"/>
</dbReference>
<keyword evidence="7 14" id="KW-0227">DNA damage</keyword>
<evidence type="ECO:0000256" key="4">
    <source>
        <dbReference type="ARBA" id="ARBA00022618"/>
    </source>
</evidence>
<keyword evidence="8 14" id="KW-0067">ATP-binding</keyword>
<dbReference type="GO" id="GO:0006273">
    <property type="term" value="P:lagging strand elongation"/>
    <property type="evidence" value="ECO:0007669"/>
    <property type="project" value="TreeGrafter"/>
</dbReference>
<dbReference type="GO" id="GO:0005524">
    <property type="term" value="F:ATP binding"/>
    <property type="evidence" value="ECO:0007669"/>
    <property type="project" value="UniProtKB-KW"/>
</dbReference>
<dbReference type="GO" id="GO:0006281">
    <property type="term" value="P:DNA repair"/>
    <property type="evidence" value="ECO:0007669"/>
    <property type="project" value="UniProtKB-KW"/>
</dbReference>
<organism evidence="17 18">
    <name type="scientific">Trypanosoma conorhini</name>
    <dbReference type="NCBI Taxonomy" id="83891"/>
    <lineage>
        <taxon>Eukaryota</taxon>
        <taxon>Discoba</taxon>
        <taxon>Euglenozoa</taxon>
        <taxon>Kinetoplastea</taxon>
        <taxon>Metakinetoplastina</taxon>
        <taxon>Trypanosomatida</taxon>
        <taxon>Trypanosomatidae</taxon>
        <taxon>Trypanosoma</taxon>
    </lineage>
</organism>
<dbReference type="InterPro" id="IPR016059">
    <property type="entry name" value="DNA_ligase_ATP-dep_CS"/>
</dbReference>
<reference evidence="17 18" key="1">
    <citation type="journal article" date="2018" name="BMC Genomics">
        <title>Genomic comparison of Trypanosoma conorhini and Trypanosoma rangeli to Trypanosoma cruzi strains of high and low virulence.</title>
        <authorList>
            <person name="Bradwell K.R."/>
            <person name="Koparde V.N."/>
            <person name="Matveyev A.V."/>
            <person name="Serrano M.G."/>
            <person name="Alves J.M."/>
            <person name="Parikh H."/>
            <person name="Huang B."/>
            <person name="Lee V."/>
            <person name="Espinosa-Alvarez O."/>
            <person name="Ortiz P.A."/>
            <person name="Costa-Martins A.G."/>
            <person name="Teixeira M.M."/>
            <person name="Buck G.A."/>
        </authorList>
    </citation>
    <scope>NUCLEOTIDE SEQUENCE [LARGE SCALE GENOMIC DNA]</scope>
    <source>
        <strain evidence="17 18">025E</strain>
    </source>
</reference>
<evidence type="ECO:0000256" key="8">
    <source>
        <dbReference type="ARBA" id="ARBA00022840"/>
    </source>
</evidence>